<dbReference type="Gene3D" id="3.40.50.80">
    <property type="entry name" value="Nucleotide-binding domain of ferredoxin-NADP reductase (FNR) module"/>
    <property type="match status" value="1"/>
</dbReference>
<dbReference type="InterPro" id="IPR012675">
    <property type="entry name" value="Beta-grasp_dom_sf"/>
</dbReference>
<dbReference type="GO" id="GO:0009055">
    <property type="term" value="F:electron transfer activity"/>
    <property type="evidence" value="ECO:0007669"/>
    <property type="project" value="UniProtKB-UniRule"/>
</dbReference>
<evidence type="ECO:0000256" key="11">
    <source>
        <dbReference type="ARBA" id="ARBA00022630"/>
    </source>
</evidence>
<dbReference type="InterPro" id="IPR039261">
    <property type="entry name" value="FNR_nucleotide-bd"/>
</dbReference>
<dbReference type="Gene3D" id="3.10.20.30">
    <property type="match status" value="1"/>
</dbReference>
<keyword evidence="19 27" id="KW-0915">Sodium</keyword>
<evidence type="ECO:0000256" key="23">
    <source>
        <dbReference type="ARBA" id="ARBA00023201"/>
    </source>
</evidence>
<comment type="subcellular location">
    <subcellularLocation>
        <location evidence="3">Cell inner membrane</location>
    </subcellularLocation>
    <subcellularLocation>
        <location evidence="27">Cell membrane</location>
        <topology evidence="27">Single-pass membrane protein</topology>
    </subcellularLocation>
</comment>
<evidence type="ECO:0000256" key="10">
    <source>
        <dbReference type="ARBA" id="ARBA00022519"/>
    </source>
</evidence>
<dbReference type="SUPFAM" id="SSF63380">
    <property type="entry name" value="Riboflavin synthase domain-like"/>
    <property type="match status" value="1"/>
</dbReference>
<dbReference type="CDD" id="cd06188">
    <property type="entry name" value="NADH_quinone_reductase"/>
    <property type="match status" value="1"/>
</dbReference>
<accession>A0A074KVF2</accession>
<dbReference type="InterPro" id="IPR001041">
    <property type="entry name" value="2Fe-2S_ferredoxin-type"/>
</dbReference>
<evidence type="ECO:0000256" key="16">
    <source>
        <dbReference type="ARBA" id="ARBA00023004"/>
    </source>
</evidence>
<dbReference type="InterPro" id="IPR010205">
    <property type="entry name" value="NqrF"/>
</dbReference>
<evidence type="ECO:0000256" key="12">
    <source>
        <dbReference type="ARBA" id="ARBA00022714"/>
    </source>
</evidence>
<dbReference type="Pfam" id="PF00175">
    <property type="entry name" value="NAD_binding_1"/>
    <property type="match status" value="1"/>
</dbReference>
<dbReference type="STRING" id="1048983.EL17_14955"/>
<evidence type="ECO:0000256" key="18">
    <source>
        <dbReference type="ARBA" id="ARBA00023027"/>
    </source>
</evidence>
<feature type="domain" description="2Fe-2S ferredoxin-type" evidence="28">
    <location>
        <begin position="34"/>
        <end position="128"/>
    </location>
</feature>
<keyword evidence="31" id="KW-1185">Reference proteome</keyword>
<reference evidence="30 31" key="1">
    <citation type="submission" date="2014-04" db="EMBL/GenBank/DDBJ databases">
        <title>Characterization and application of a salt tolerant electro-active bacterium.</title>
        <authorList>
            <person name="Yang L."/>
            <person name="Wei S."/>
            <person name="Tay Q.X.M."/>
        </authorList>
    </citation>
    <scope>NUCLEOTIDE SEQUENCE [LARGE SCALE GENOMIC DNA]</scope>
    <source>
        <strain evidence="30 31">LY1</strain>
    </source>
</reference>
<keyword evidence="11 27" id="KW-0285">Flavoprotein</keyword>
<evidence type="ECO:0000256" key="1">
    <source>
        <dbReference type="ARBA" id="ARBA00001974"/>
    </source>
</evidence>
<dbReference type="AlphaFoldDB" id="A0A074KVF2"/>
<feature type="binding site" evidence="27">
    <location>
        <position position="71"/>
    </location>
    <ligand>
        <name>[2Fe-2S] cluster</name>
        <dbReference type="ChEBI" id="CHEBI:190135"/>
    </ligand>
</feature>
<evidence type="ECO:0000256" key="3">
    <source>
        <dbReference type="ARBA" id="ARBA00004533"/>
    </source>
</evidence>
<keyword evidence="23 27" id="KW-0739">Sodium transport</keyword>
<dbReference type="EC" id="7.2.1.1" evidence="6 27"/>
<dbReference type="InterPro" id="IPR017938">
    <property type="entry name" value="Riboflavin_synthase-like_b-brl"/>
</dbReference>
<dbReference type="OrthoDB" id="9806195at2"/>
<comment type="catalytic activity">
    <reaction evidence="26 27">
        <text>a ubiquinone + n Na(+)(in) + NADH + H(+) = a ubiquinol + n Na(+)(out) + NAD(+)</text>
        <dbReference type="Rhea" id="RHEA:47748"/>
        <dbReference type="Rhea" id="RHEA-COMP:9565"/>
        <dbReference type="Rhea" id="RHEA-COMP:9566"/>
        <dbReference type="ChEBI" id="CHEBI:15378"/>
        <dbReference type="ChEBI" id="CHEBI:16389"/>
        <dbReference type="ChEBI" id="CHEBI:17976"/>
        <dbReference type="ChEBI" id="CHEBI:29101"/>
        <dbReference type="ChEBI" id="CHEBI:57540"/>
        <dbReference type="ChEBI" id="CHEBI:57945"/>
        <dbReference type="EC" id="7.2.1.1"/>
    </reaction>
</comment>
<dbReference type="NCBIfam" id="TIGR01941">
    <property type="entry name" value="nqrF"/>
    <property type="match status" value="1"/>
</dbReference>
<evidence type="ECO:0000256" key="26">
    <source>
        <dbReference type="ARBA" id="ARBA00048891"/>
    </source>
</evidence>
<dbReference type="Gene3D" id="2.40.30.10">
    <property type="entry name" value="Translation factors"/>
    <property type="match status" value="1"/>
</dbReference>
<keyword evidence="14 27" id="KW-0274">FAD</keyword>
<dbReference type="GO" id="GO:0016655">
    <property type="term" value="F:oxidoreductase activity, acting on NAD(P)H, quinone or similar compound as acceptor"/>
    <property type="evidence" value="ECO:0007669"/>
    <property type="project" value="InterPro"/>
</dbReference>
<keyword evidence="27" id="KW-1133">Transmembrane helix</keyword>
<keyword evidence="8 27" id="KW-0813">Transport</keyword>
<keyword evidence="12 27" id="KW-0001">2Fe-2S</keyword>
<comment type="function">
    <text evidence="2 27">NQR complex catalyzes the reduction of ubiquinone-1 to ubiquinol by two successive reactions, coupled with the transport of Na(+) ions from the cytoplasm to the periplasm. The first step is catalyzed by NqrF, which accepts electrons from NADH and reduces ubiquinone-1 to ubisemiquinone by a one-electron transfer pathway.</text>
</comment>
<evidence type="ECO:0000256" key="14">
    <source>
        <dbReference type="ARBA" id="ARBA00022827"/>
    </source>
</evidence>
<evidence type="ECO:0000256" key="27">
    <source>
        <dbReference type="HAMAP-Rule" id="MF_00430"/>
    </source>
</evidence>
<keyword evidence="20 27" id="KW-0406">Ion transport</keyword>
<feature type="domain" description="FAD-binding FR-type" evidence="29">
    <location>
        <begin position="131"/>
        <end position="285"/>
    </location>
</feature>
<dbReference type="InterPro" id="IPR017927">
    <property type="entry name" value="FAD-bd_FR_type"/>
</dbReference>
<evidence type="ECO:0000256" key="22">
    <source>
        <dbReference type="ARBA" id="ARBA00023136"/>
    </source>
</evidence>
<feature type="binding site" evidence="27">
    <location>
        <position position="77"/>
    </location>
    <ligand>
        <name>[2Fe-2S] cluster</name>
        <dbReference type="ChEBI" id="CHEBI:190135"/>
    </ligand>
</feature>
<dbReference type="HAMAP" id="MF_00430">
    <property type="entry name" value="NqrF"/>
    <property type="match status" value="1"/>
</dbReference>
<dbReference type="GO" id="GO:0051537">
    <property type="term" value="F:2 iron, 2 sulfur cluster binding"/>
    <property type="evidence" value="ECO:0007669"/>
    <property type="project" value="UniProtKB-KW"/>
</dbReference>
<proteinExistence type="inferred from homology"/>
<dbReference type="SUPFAM" id="SSF52343">
    <property type="entry name" value="Ferredoxin reductase-like, C-terminal NADP-linked domain"/>
    <property type="match status" value="1"/>
</dbReference>
<organism evidence="30 31">
    <name type="scientific">Anditalea andensis</name>
    <dbReference type="NCBI Taxonomy" id="1048983"/>
    <lineage>
        <taxon>Bacteria</taxon>
        <taxon>Pseudomonadati</taxon>
        <taxon>Bacteroidota</taxon>
        <taxon>Cytophagia</taxon>
        <taxon>Cytophagales</taxon>
        <taxon>Cytophagaceae</taxon>
        <taxon>Anditalea</taxon>
    </lineage>
</organism>
<keyword evidence="10" id="KW-0997">Cell inner membrane</keyword>
<evidence type="ECO:0000256" key="25">
    <source>
        <dbReference type="ARBA" id="ARBA00030787"/>
    </source>
</evidence>
<dbReference type="eggNOG" id="COG2871">
    <property type="taxonomic scope" value="Bacteria"/>
</dbReference>
<dbReference type="RefSeq" id="WP_035076019.1">
    <property type="nucleotide sequence ID" value="NZ_JMIH01000023.1"/>
</dbReference>
<feature type="binding site" evidence="27">
    <location>
        <position position="112"/>
    </location>
    <ligand>
        <name>[2Fe-2S] cluster</name>
        <dbReference type="ChEBI" id="CHEBI:190135"/>
    </ligand>
</feature>
<dbReference type="Pfam" id="PF00111">
    <property type="entry name" value="Fer2"/>
    <property type="match status" value="1"/>
</dbReference>
<evidence type="ECO:0000256" key="5">
    <source>
        <dbReference type="ARBA" id="ARBA00011309"/>
    </source>
</evidence>
<name>A0A074KVF2_9BACT</name>
<dbReference type="InterPro" id="IPR001433">
    <property type="entry name" value="OxRdtase_FAD/NAD-bd"/>
</dbReference>
<evidence type="ECO:0000256" key="2">
    <source>
        <dbReference type="ARBA" id="ARBA00002972"/>
    </source>
</evidence>
<dbReference type="Proteomes" id="UP000027821">
    <property type="component" value="Unassembled WGS sequence"/>
</dbReference>
<evidence type="ECO:0000256" key="19">
    <source>
        <dbReference type="ARBA" id="ARBA00023053"/>
    </source>
</evidence>
<keyword evidence="17 27" id="KW-0411">Iron-sulfur</keyword>
<dbReference type="PROSITE" id="PS51085">
    <property type="entry name" value="2FE2S_FER_2"/>
    <property type="match status" value="1"/>
</dbReference>
<keyword evidence="18 27" id="KW-0520">NAD</keyword>
<evidence type="ECO:0000313" key="30">
    <source>
        <dbReference type="EMBL" id="KEO72919.1"/>
    </source>
</evidence>
<dbReference type="SUPFAM" id="SSF54292">
    <property type="entry name" value="2Fe-2S ferredoxin-like"/>
    <property type="match status" value="1"/>
</dbReference>
<dbReference type="PANTHER" id="PTHR43644:SF1">
    <property type="entry name" value="NAD(P)H-FLAVIN REDUCTASE"/>
    <property type="match status" value="1"/>
</dbReference>
<evidence type="ECO:0000256" key="4">
    <source>
        <dbReference type="ARBA" id="ARBA00005570"/>
    </source>
</evidence>
<dbReference type="InterPro" id="IPR008333">
    <property type="entry name" value="Cbr1-like_FAD-bd_dom"/>
</dbReference>
<comment type="similarity">
    <text evidence="4 27">Belongs to the NqrF family.</text>
</comment>
<evidence type="ECO:0000256" key="9">
    <source>
        <dbReference type="ARBA" id="ARBA00022475"/>
    </source>
</evidence>
<dbReference type="GO" id="GO:0046872">
    <property type="term" value="F:metal ion binding"/>
    <property type="evidence" value="ECO:0007669"/>
    <property type="project" value="UniProtKB-KW"/>
</dbReference>
<dbReference type="FunFam" id="3.40.50.80:FF:000014">
    <property type="entry name" value="Na(+)-translocating NADH-quinone reductase subunit F"/>
    <property type="match status" value="1"/>
</dbReference>
<evidence type="ECO:0000256" key="13">
    <source>
        <dbReference type="ARBA" id="ARBA00022723"/>
    </source>
</evidence>
<keyword evidence="16 27" id="KW-0408">Iron</keyword>
<dbReference type="PIRSF" id="PIRSF000044">
    <property type="entry name" value="Cis_Diol_DH_RD"/>
    <property type="match status" value="1"/>
</dbReference>
<feature type="binding site" evidence="27">
    <location>
        <position position="80"/>
    </location>
    <ligand>
        <name>[2Fe-2S] cluster</name>
        <dbReference type="ChEBI" id="CHEBI:190135"/>
    </ligand>
</feature>
<evidence type="ECO:0000256" key="24">
    <source>
        <dbReference type="ARBA" id="ARBA00030032"/>
    </source>
</evidence>
<gene>
    <name evidence="27" type="primary">nqrF</name>
    <name evidence="30" type="ORF">EL17_14955</name>
</gene>
<evidence type="ECO:0000256" key="20">
    <source>
        <dbReference type="ARBA" id="ARBA00023065"/>
    </source>
</evidence>
<sequence>MTSVIITSIVAFTLIILLLVFILLFAQSKLVQSGDVKIIVNGDEKNPIIAAAGSTLLNTLGGKKIFLPSACGGGGTCAMCKCVIEDGGGEVLPTEVGHLSRTEQKEKVRLSCQVKVKQDMRIRIPEEIFGIKKWDCEVVSNYNVSTFIKEFVVRLPEGENLDFESGGYVQIDVPAITVNFKDMDITPHPDLGHPQDVYQSDWDKFGLWDLTMKNDEELFRAYSMANHPAEGNIVMLTIRIATPPWDRANNKWMDVNPGICSSYVFSRKKGDKVTISGPYGEFHINPTDREMIYIGGGAGMAPLRSHIFHLFHTEKTDRKVSYWYGGRSKKELFYTPQFRDIEKDFPNFNFHIGLSEPMKEDNWKVKKTLDDKEGDGYVGFIHQVLYDNYLKDHPEPDEIEYYLCGPPLMNSAVLKLLDDMGVPKENIRFDDFGG</sequence>
<keyword evidence="15 27" id="KW-1278">Translocase</keyword>
<keyword evidence="21 27" id="KW-0830">Ubiquinone</keyword>
<protein>
    <recommendedName>
        <fullName evidence="7 27">Na(+)-translocating NADH-quinone reductase subunit F</fullName>
        <shortName evidence="27">Na(+)-NQR subunit F</shortName>
        <shortName evidence="27">Na(+)-translocating NQR subunit F</shortName>
        <ecNumber evidence="6 27">7.2.1.1</ecNumber>
    </recommendedName>
    <alternativeName>
        <fullName evidence="25 27">NQR complex subunit F</fullName>
    </alternativeName>
    <alternativeName>
        <fullName evidence="24 27">NQR-1 subunit F</fullName>
    </alternativeName>
</protein>
<comment type="caution">
    <text evidence="30">The sequence shown here is derived from an EMBL/GenBank/DDBJ whole genome shotgun (WGS) entry which is preliminary data.</text>
</comment>
<evidence type="ECO:0000256" key="6">
    <source>
        <dbReference type="ARBA" id="ARBA00013099"/>
    </source>
</evidence>
<keyword evidence="22 27" id="KW-0472">Membrane</keyword>
<evidence type="ECO:0000256" key="7">
    <source>
        <dbReference type="ARBA" id="ARBA00019729"/>
    </source>
</evidence>
<comment type="cofactor">
    <cofactor evidence="27">
        <name>[2Fe-2S] cluster</name>
        <dbReference type="ChEBI" id="CHEBI:190135"/>
    </cofactor>
    <text evidence="27">Binds 1 [2Fe-2S] cluster.</text>
</comment>
<evidence type="ECO:0000256" key="15">
    <source>
        <dbReference type="ARBA" id="ARBA00022967"/>
    </source>
</evidence>
<comment type="subunit">
    <text evidence="5 27">Composed of six subunits; NqrA, NqrB, NqrC, NqrD, NqrE and NqrF.</text>
</comment>
<dbReference type="InterPro" id="IPR036010">
    <property type="entry name" value="2Fe-2S_ferredoxin-like_sf"/>
</dbReference>
<dbReference type="Pfam" id="PF00970">
    <property type="entry name" value="FAD_binding_6"/>
    <property type="match status" value="1"/>
</dbReference>
<evidence type="ECO:0000313" key="31">
    <source>
        <dbReference type="Proteomes" id="UP000027821"/>
    </source>
</evidence>
<keyword evidence="9 27" id="KW-1003">Cell membrane</keyword>
<dbReference type="PROSITE" id="PS51384">
    <property type="entry name" value="FAD_FR"/>
    <property type="match status" value="1"/>
</dbReference>
<dbReference type="GO" id="GO:0005886">
    <property type="term" value="C:plasma membrane"/>
    <property type="evidence" value="ECO:0007669"/>
    <property type="project" value="UniProtKB-SubCell"/>
</dbReference>
<evidence type="ECO:0000259" key="29">
    <source>
        <dbReference type="PROSITE" id="PS51384"/>
    </source>
</evidence>
<dbReference type="EMBL" id="JMIH01000023">
    <property type="protein sequence ID" value="KEO72919.1"/>
    <property type="molecule type" value="Genomic_DNA"/>
</dbReference>
<evidence type="ECO:0000256" key="17">
    <source>
        <dbReference type="ARBA" id="ARBA00023014"/>
    </source>
</evidence>
<dbReference type="PANTHER" id="PTHR43644">
    <property type="entry name" value="NA(+)-TRANSLOCATING NADH-QUINONE REDUCTASE SUBUNIT"/>
    <property type="match status" value="1"/>
</dbReference>
<evidence type="ECO:0000256" key="21">
    <source>
        <dbReference type="ARBA" id="ARBA00023075"/>
    </source>
</evidence>
<keyword evidence="27" id="KW-0812">Transmembrane</keyword>
<dbReference type="CDD" id="cd00207">
    <property type="entry name" value="fer2"/>
    <property type="match status" value="1"/>
</dbReference>
<dbReference type="GO" id="GO:0006814">
    <property type="term" value="P:sodium ion transport"/>
    <property type="evidence" value="ECO:0007669"/>
    <property type="project" value="UniProtKB-UniRule"/>
</dbReference>
<comment type="cofactor">
    <cofactor evidence="1 27">
        <name>FAD</name>
        <dbReference type="ChEBI" id="CHEBI:57692"/>
    </cofactor>
</comment>
<keyword evidence="13 27" id="KW-0479">Metal-binding</keyword>
<evidence type="ECO:0000256" key="8">
    <source>
        <dbReference type="ARBA" id="ARBA00022448"/>
    </source>
</evidence>
<evidence type="ECO:0000259" key="28">
    <source>
        <dbReference type="PROSITE" id="PS51085"/>
    </source>
</evidence>